<name>A0A7W7WF97_9ACTN</name>
<dbReference type="Proteomes" id="UP000534286">
    <property type="component" value="Unassembled WGS sequence"/>
</dbReference>
<evidence type="ECO:0000259" key="4">
    <source>
        <dbReference type="Pfam" id="PF13193"/>
    </source>
</evidence>
<dbReference type="InterPro" id="IPR025110">
    <property type="entry name" value="AMP-bd_C"/>
</dbReference>
<dbReference type="EMBL" id="JACHJU010000007">
    <property type="protein sequence ID" value="MBB4944174.1"/>
    <property type="molecule type" value="Genomic_DNA"/>
</dbReference>
<dbReference type="GO" id="GO:0031956">
    <property type="term" value="F:medium-chain fatty acid-CoA ligase activity"/>
    <property type="evidence" value="ECO:0007669"/>
    <property type="project" value="TreeGrafter"/>
</dbReference>
<protein>
    <submittedName>
        <fullName evidence="5">Acyl-CoA synthetase (AMP-forming)/AMP-acid ligase II</fullName>
    </submittedName>
</protein>
<dbReference type="InterPro" id="IPR045851">
    <property type="entry name" value="AMP-bd_C_sf"/>
</dbReference>
<organism evidence="5 6">
    <name type="scientific">Streptosporangium album</name>
    <dbReference type="NCBI Taxonomy" id="47479"/>
    <lineage>
        <taxon>Bacteria</taxon>
        <taxon>Bacillati</taxon>
        <taxon>Actinomycetota</taxon>
        <taxon>Actinomycetes</taxon>
        <taxon>Streptosporangiales</taxon>
        <taxon>Streptosporangiaceae</taxon>
        <taxon>Streptosporangium</taxon>
    </lineage>
</organism>
<evidence type="ECO:0000313" key="6">
    <source>
        <dbReference type="Proteomes" id="UP000534286"/>
    </source>
</evidence>
<dbReference type="Gene3D" id="3.30.300.30">
    <property type="match status" value="1"/>
</dbReference>
<feature type="domain" description="AMP-binding enzyme C-terminal" evidence="4">
    <location>
        <begin position="408"/>
        <end position="483"/>
    </location>
</feature>
<dbReference type="RefSeq" id="WP_184760043.1">
    <property type="nucleotide sequence ID" value="NZ_BAABEK010000040.1"/>
</dbReference>
<feature type="domain" description="AMP-dependent synthetase/ligase" evidence="3">
    <location>
        <begin position="11"/>
        <end position="362"/>
    </location>
</feature>
<dbReference type="GO" id="GO:0006631">
    <property type="term" value="P:fatty acid metabolic process"/>
    <property type="evidence" value="ECO:0007669"/>
    <property type="project" value="TreeGrafter"/>
</dbReference>
<dbReference type="InterPro" id="IPR042099">
    <property type="entry name" value="ANL_N_sf"/>
</dbReference>
<dbReference type="AlphaFoldDB" id="A0A7W7WF97"/>
<keyword evidence="6" id="KW-1185">Reference proteome</keyword>
<dbReference type="Pfam" id="PF13193">
    <property type="entry name" value="AMP-binding_C"/>
    <property type="match status" value="1"/>
</dbReference>
<dbReference type="Gene3D" id="3.40.50.12780">
    <property type="entry name" value="N-terminal domain of ligase-like"/>
    <property type="match status" value="1"/>
</dbReference>
<dbReference type="InterPro" id="IPR020845">
    <property type="entry name" value="AMP-binding_CS"/>
</dbReference>
<reference evidence="5 6" key="1">
    <citation type="submission" date="2020-08" db="EMBL/GenBank/DDBJ databases">
        <title>Sequencing the genomes of 1000 actinobacteria strains.</title>
        <authorList>
            <person name="Klenk H.-P."/>
        </authorList>
    </citation>
    <scope>NUCLEOTIDE SEQUENCE [LARGE SCALE GENOMIC DNA]</scope>
    <source>
        <strain evidence="5 6">DSM 43023</strain>
    </source>
</reference>
<dbReference type="Pfam" id="PF00501">
    <property type="entry name" value="AMP-binding"/>
    <property type="match status" value="1"/>
</dbReference>
<dbReference type="PANTHER" id="PTHR43201:SF5">
    <property type="entry name" value="MEDIUM-CHAIN ACYL-COA LIGASE ACSF2, MITOCHONDRIAL"/>
    <property type="match status" value="1"/>
</dbReference>
<dbReference type="SUPFAM" id="SSF56801">
    <property type="entry name" value="Acetyl-CoA synthetase-like"/>
    <property type="match status" value="1"/>
</dbReference>
<dbReference type="InterPro" id="IPR000873">
    <property type="entry name" value="AMP-dep_synth/lig_dom"/>
</dbReference>
<accession>A0A7W7WF97</accession>
<sequence length="502" mass="54274">MNLALILQMAADGLHGRAAVGPKHNALSYTQLYEKAQRVSAWLAARGARRADLVGVNSEAVPLLLFGAALAGVPFVPLNYRLADDRLRALAGRTIPAVAVTDTSAVDRLSGIPGVEVVPRAEFLAVAGDESVSATRDWGGDPDDVAVLLFTSGTTGEPKAAVLRHRHLVSYVVSTVEFMGADSDEATLVSVPPYHIAGITALLSSVYAGRRVVQLPAFDAREWVRVARAEQVTHAMVVPTMLGRILDELGRDTLPALRSLSYGGGRMPAPVIERAMELLPHVDFVNAYGLTETSSTIAMLGPDDHRTAWASEDPAVRRRLGSVGRPVPSVELEICDAAGKPLPAGARGEIWVRGPQVAGEYLDRRAVRDHGWFPTKDEGCLDEAGYLFVEGRLDDVIVRGGENMSPGEIEDTLRAHPAVLDAAVVGLPDTEWGERVVAAVVLRAGTGATEEELRLWVRERLRSSRTPEHVTFRTALPYTDTGKLLRRELRAELVHEQETRFA</sequence>
<evidence type="ECO:0000313" key="5">
    <source>
        <dbReference type="EMBL" id="MBB4944174.1"/>
    </source>
</evidence>
<evidence type="ECO:0000256" key="1">
    <source>
        <dbReference type="ARBA" id="ARBA00006432"/>
    </source>
</evidence>
<comment type="similarity">
    <text evidence="1">Belongs to the ATP-dependent AMP-binding enzyme family.</text>
</comment>
<dbReference type="PANTHER" id="PTHR43201">
    <property type="entry name" value="ACYL-COA SYNTHETASE"/>
    <property type="match status" value="1"/>
</dbReference>
<gene>
    <name evidence="5" type="ORF">FHR32_008577</name>
</gene>
<evidence type="ECO:0000256" key="2">
    <source>
        <dbReference type="ARBA" id="ARBA00022598"/>
    </source>
</evidence>
<evidence type="ECO:0000259" key="3">
    <source>
        <dbReference type="Pfam" id="PF00501"/>
    </source>
</evidence>
<dbReference type="PROSITE" id="PS00455">
    <property type="entry name" value="AMP_BINDING"/>
    <property type="match status" value="1"/>
</dbReference>
<comment type="caution">
    <text evidence="5">The sequence shown here is derived from an EMBL/GenBank/DDBJ whole genome shotgun (WGS) entry which is preliminary data.</text>
</comment>
<proteinExistence type="inferred from homology"/>
<keyword evidence="2 5" id="KW-0436">Ligase</keyword>